<dbReference type="NCBIfam" id="TIGR01879">
    <property type="entry name" value="hydantase"/>
    <property type="match status" value="1"/>
</dbReference>
<dbReference type="AlphaFoldDB" id="A0A5S3Z1X6"/>
<dbReference type="SUPFAM" id="SSF53187">
    <property type="entry name" value="Zn-dependent exopeptidases"/>
    <property type="match status" value="1"/>
</dbReference>
<feature type="domain" description="Peptidase M20 dimerisation" evidence="4">
    <location>
        <begin position="210"/>
        <end position="312"/>
    </location>
</feature>
<dbReference type="GO" id="GO:0046872">
    <property type="term" value="F:metal ion binding"/>
    <property type="evidence" value="ECO:0007669"/>
    <property type="project" value="UniProtKB-KW"/>
</dbReference>
<comment type="caution">
    <text evidence="5">The sequence shown here is derived from an EMBL/GenBank/DDBJ whole genome shotgun (WGS) entry which is preliminary data.</text>
</comment>
<dbReference type="EMBL" id="PNCG01000016">
    <property type="protein sequence ID" value="TMP86011.1"/>
    <property type="molecule type" value="Genomic_DNA"/>
</dbReference>
<dbReference type="CDD" id="cd03884">
    <property type="entry name" value="M20_bAS"/>
    <property type="match status" value="1"/>
</dbReference>
<evidence type="ECO:0000256" key="3">
    <source>
        <dbReference type="PIRSR" id="PIRSR001235-1"/>
    </source>
</evidence>
<feature type="binding site" evidence="3">
    <location>
        <position position="91"/>
    </location>
    <ligand>
        <name>Zn(2+)</name>
        <dbReference type="ChEBI" id="CHEBI:29105"/>
        <label>1</label>
    </ligand>
</feature>
<protein>
    <submittedName>
        <fullName evidence="5">Zn-dependent hydrolase</fullName>
    </submittedName>
</protein>
<dbReference type="PANTHER" id="PTHR32494">
    <property type="entry name" value="ALLANTOATE DEIMINASE-RELATED"/>
    <property type="match status" value="1"/>
</dbReference>
<dbReference type="InterPro" id="IPR036264">
    <property type="entry name" value="Bact_exopeptidase_dim_dom"/>
</dbReference>
<feature type="binding site" evidence="3">
    <location>
        <position position="80"/>
    </location>
    <ligand>
        <name>Zn(2+)</name>
        <dbReference type="ChEBI" id="CHEBI:29105"/>
        <label>1</label>
    </ligand>
</feature>
<dbReference type="GO" id="GO:0016813">
    <property type="term" value="F:hydrolase activity, acting on carbon-nitrogen (but not peptide) bonds, in linear amidines"/>
    <property type="evidence" value="ECO:0007669"/>
    <property type="project" value="InterPro"/>
</dbReference>
<keyword evidence="3" id="KW-0862">Zinc</keyword>
<name>A0A5S3Z1X6_9GAMM</name>
<dbReference type="Proteomes" id="UP000305874">
    <property type="component" value="Unassembled WGS sequence"/>
</dbReference>
<evidence type="ECO:0000313" key="6">
    <source>
        <dbReference type="Proteomes" id="UP000305874"/>
    </source>
</evidence>
<dbReference type="Pfam" id="PF01546">
    <property type="entry name" value="Peptidase_M20"/>
    <property type="match status" value="1"/>
</dbReference>
<gene>
    <name evidence="5" type="ORF">CWC05_15530</name>
</gene>
<dbReference type="SUPFAM" id="SSF55031">
    <property type="entry name" value="Bacterial exopeptidase dimerisation domain"/>
    <property type="match status" value="1"/>
</dbReference>
<keyword evidence="2 5" id="KW-0378">Hydrolase</keyword>
<dbReference type="InterPro" id="IPR011650">
    <property type="entry name" value="Peptidase_M20_dimer"/>
</dbReference>
<evidence type="ECO:0000256" key="2">
    <source>
        <dbReference type="ARBA" id="ARBA00022801"/>
    </source>
</evidence>
<sequence>MYNVNIERLKETLFTLSRIGYNEEDKGIYRPGFSAADFEARNWLMDLAQSEGFRTHMDGAGNVHIEYGPENTSAVVVGSHLDSVPAGGMFDGTLGVIAGLECLRVLKHHDVALKHPVRVVATAEEEGRFGGMFGAQALTGKLTPHDILTMHDADGYLLSDAMKSCGLDPMQALSAAFSPEDLKCFIELHIEQGPVLDQTGIQIGVVDGISGVFKWIVKLVGKADHAGTAPMEMRSDAFMGLADFAHEINRIIDEDGTEYSRITVGKAELKPGFAHTIAGEVDFTLVVRDMDQHIMEALSQACRKALSAIARRHQLMFEYEQVSWLAPQHCSPVLTDFIAEQAQQLGLNYQRMPSGAGHDCQFFTSLTETGLIFIPSVNGISHAPDEWSHWHDVEAGANLLLACVATQATSSGLVKATRKGDKKVTKIANNSNKKVG</sequence>
<feature type="binding site" evidence="3">
    <location>
        <position position="91"/>
    </location>
    <ligand>
        <name>Zn(2+)</name>
        <dbReference type="ChEBI" id="CHEBI:29105"/>
        <label>2</label>
    </ligand>
</feature>
<evidence type="ECO:0000259" key="4">
    <source>
        <dbReference type="Pfam" id="PF07687"/>
    </source>
</evidence>
<dbReference type="PANTHER" id="PTHR32494:SF5">
    <property type="entry name" value="ALLANTOATE AMIDOHYDROLASE"/>
    <property type="match status" value="1"/>
</dbReference>
<feature type="binding site" evidence="3">
    <location>
        <position position="189"/>
    </location>
    <ligand>
        <name>Zn(2+)</name>
        <dbReference type="ChEBI" id="CHEBI:29105"/>
        <label>1</label>
    </ligand>
</feature>
<reference evidence="5 6" key="1">
    <citation type="submission" date="2017-12" db="EMBL/GenBank/DDBJ databases">
        <authorList>
            <person name="Paulsen S."/>
            <person name="Gram L.K."/>
        </authorList>
    </citation>
    <scope>NUCLEOTIDE SEQUENCE [LARGE SCALE GENOMIC DNA]</scope>
    <source>
        <strain evidence="5 6">S2897</strain>
    </source>
</reference>
<evidence type="ECO:0000256" key="1">
    <source>
        <dbReference type="ARBA" id="ARBA00006153"/>
    </source>
</evidence>
<comment type="similarity">
    <text evidence="1">Belongs to the peptidase M20 family.</text>
</comment>
<accession>A0A5S3Z1X6</accession>
<dbReference type="Gene3D" id="3.40.630.10">
    <property type="entry name" value="Zn peptidases"/>
    <property type="match status" value="1"/>
</dbReference>
<dbReference type="RefSeq" id="WP_130146740.1">
    <property type="nucleotide sequence ID" value="NZ_DJHQ01000051.1"/>
</dbReference>
<evidence type="ECO:0000313" key="5">
    <source>
        <dbReference type="EMBL" id="TMP86011.1"/>
    </source>
</evidence>
<dbReference type="NCBIfam" id="NF006771">
    <property type="entry name" value="PRK09290.1-5"/>
    <property type="match status" value="1"/>
</dbReference>
<dbReference type="InterPro" id="IPR002933">
    <property type="entry name" value="Peptidase_M20"/>
</dbReference>
<feature type="binding site" evidence="3">
    <location>
        <position position="126"/>
    </location>
    <ligand>
        <name>Zn(2+)</name>
        <dbReference type="ChEBI" id="CHEBI:29105"/>
        <label>2</label>
    </ligand>
</feature>
<keyword evidence="3" id="KW-0479">Metal-binding</keyword>
<comment type="cofactor">
    <cofactor evidence="3">
        <name>Zn(2+)</name>
        <dbReference type="ChEBI" id="CHEBI:29105"/>
    </cofactor>
    <text evidence="3">Binds 2 Zn(2+) ions per subunit.</text>
</comment>
<dbReference type="InterPro" id="IPR010158">
    <property type="entry name" value="Amidase_Cbmase"/>
</dbReference>
<dbReference type="Pfam" id="PF07687">
    <property type="entry name" value="M20_dimer"/>
    <property type="match status" value="1"/>
</dbReference>
<dbReference type="PIRSF" id="PIRSF001235">
    <property type="entry name" value="Amidase_carbamoylase"/>
    <property type="match status" value="1"/>
</dbReference>
<dbReference type="Gene3D" id="3.30.70.360">
    <property type="match status" value="1"/>
</dbReference>
<reference evidence="6" key="2">
    <citation type="submission" date="2019-06" db="EMBL/GenBank/DDBJ databases">
        <title>Co-occurence of chitin degradation, pigmentation and bioactivity in marine Pseudoalteromonas.</title>
        <authorList>
            <person name="Sonnenschein E.C."/>
            <person name="Bech P.K."/>
        </authorList>
    </citation>
    <scope>NUCLEOTIDE SEQUENCE [LARGE SCALE GENOMIC DNA]</scope>
    <source>
        <strain evidence="6">S2897</strain>
    </source>
</reference>
<feature type="binding site" evidence="3">
    <location>
        <position position="382"/>
    </location>
    <ligand>
        <name>Zn(2+)</name>
        <dbReference type="ChEBI" id="CHEBI:29105"/>
        <label>2</label>
    </ligand>
</feature>
<organism evidence="5 6">
    <name type="scientific">Pseudoalteromonas ruthenica</name>
    <dbReference type="NCBI Taxonomy" id="151081"/>
    <lineage>
        <taxon>Bacteria</taxon>
        <taxon>Pseudomonadati</taxon>
        <taxon>Pseudomonadota</taxon>
        <taxon>Gammaproteobacteria</taxon>
        <taxon>Alteromonadales</taxon>
        <taxon>Pseudoalteromonadaceae</taxon>
        <taxon>Pseudoalteromonas</taxon>
    </lineage>
</organism>
<proteinExistence type="inferred from homology"/>